<organism evidence="7 8">
    <name type="scientific">Streptomyces caniferus</name>
    <dbReference type="NCBI Taxonomy" id="285557"/>
    <lineage>
        <taxon>Bacteria</taxon>
        <taxon>Bacillati</taxon>
        <taxon>Actinomycetota</taxon>
        <taxon>Actinomycetes</taxon>
        <taxon>Kitasatosporales</taxon>
        <taxon>Streptomycetaceae</taxon>
        <taxon>Streptomyces</taxon>
    </lineage>
</organism>
<sequence>MRVGFAGLGSMGGGMCRRLAERGFDVVAYDAEASVAAAAGAHPGVRTAASVADLAAPVVVTMLPDGAAVWQVAEGLLPHLAAGSLIVDTGSSAPEDTLALGRAAAAYEVSVVDAPVSGSPAAARAGELTLMAAGEPGDVERAEHVLGALGTVYRVGPAGAGHALKALNNLLSAVNLAAVAEVMLAGRAFGLEPAAMLEVINASTGRNHASQTKLPDHVLSGTFDSGFALRLMLKDIRIGASLLDSAGGPAAFGHACRELWEKAHDELPAGADNVEVVRWLENASGRELRA</sequence>
<dbReference type="InterPro" id="IPR029154">
    <property type="entry name" value="HIBADH-like_NADP-bd"/>
</dbReference>
<evidence type="ECO:0000259" key="6">
    <source>
        <dbReference type="Pfam" id="PF14833"/>
    </source>
</evidence>
<evidence type="ECO:0000256" key="2">
    <source>
        <dbReference type="ARBA" id="ARBA00023002"/>
    </source>
</evidence>
<dbReference type="GO" id="GO:0016616">
    <property type="term" value="F:oxidoreductase activity, acting on the CH-OH group of donors, NAD or NADP as acceptor"/>
    <property type="evidence" value="ECO:0007669"/>
    <property type="project" value="TreeGrafter"/>
</dbReference>
<dbReference type="Proteomes" id="UP000435837">
    <property type="component" value="Unassembled WGS sequence"/>
</dbReference>
<accession>A0A640S328</accession>
<evidence type="ECO:0000256" key="4">
    <source>
        <dbReference type="PIRSR" id="PIRSR000103-1"/>
    </source>
</evidence>
<name>A0A640S328_9ACTN</name>
<dbReference type="GO" id="GO:0050661">
    <property type="term" value="F:NADP binding"/>
    <property type="evidence" value="ECO:0007669"/>
    <property type="project" value="InterPro"/>
</dbReference>
<dbReference type="Pfam" id="PF14833">
    <property type="entry name" value="NAD_binding_11"/>
    <property type="match status" value="1"/>
</dbReference>
<evidence type="ECO:0000313" key="7">
    <source>
        <dbReference type="EMBL" id="GFE04035.1"/>
    </source>
</evidence>
<keyword evidence="3" id="KW-0520">NAD</keyword>
<dbReference type="SUPFAM" id="SSF51735">
    <property type="entry name" value="NAD(P)-binding Rossmann-fold domains"/>
    <property type="match status" value="1"/>
</dbReference>
<dbReference type="GO" id="GO:0051287">
    <property type="term" value="F:NAD binding"/>
    <property type="evidence" value="ECO:0007669"/>
    <property type="project" value="InterPro"/>
</dbReference>
<evidence type="ECO:0000259" key="5">
    <source>
        <dbReference type="Pfam" id="PF03446"/>
    </source>
</evidence>
<evidence type="ECO:0000313" key="8">
    <source>
        <dbReference type="Proteomes" id="UP000435837"/>
    </source>
</evidence>
<gene>
    <name evidence="7" type="ORF">Scani_03030</name>
</gene>
<dbReference type="Pfam" id="PF03446">
    <property type="entry name" value="NAD_binding_2"/>
    <property type="match status" value="1"/>
</dbReference>
<reference evidence="7 8" key="1">
    <citation type="submission" date="2019-12" db="EMBL/GenBank/DDBJ databases">
        <title>Whole genome shotgun sequence of Streptomyces caniferus NBRC 15389.</title>
        <authorList>
            <person name="Ichikawa N."/>
            <person name="Kimura A."/>
            <person name="Kitahashi Y."/>
            <person name="Komaki H."/>
            <person name="Tamura T."/>
        </authorList>
    </citation>
    <scope>NUCLEOTIDE SEQUENCE [LARGE SCALE GENOMIC DNA]</scope>
    <source>
        <strain evidence="7 8">NBRC 15389</strain>
    </source>
</reference>
<dbReference type="Gene3D" id="3.40.50.720">
    <property type="entry name" value="NAD(P)-binding Rossmann-like Domain"/>
    <property type="match status" value="1"/>
</dbReference>
<feature type="domain" description="6-phosphogluconate dehydrogenase NADP-binding" evidence="5">
    <location>
        <begin position="2"/>
        <end position="152"/>
    </location>
</feature>
<dbReference type="PANTHER" id="PTHR22981">
    <property type="entry name" value="3-HYDROXYISOBUTYRATE DEHYDROGENASE-RELATED"/>
    <property type="match status" value="1"/>
</dbReference>
<comment type="caution">
    <text evidence="7">The sequence shown here is derived from an EMBL/GenBank/DDBJ whole genome shotgun (WGS) entry which is preliminary data.</text>
</comment>
<dbReference type="InterPro" id="IPR006115">
    <property type="entry name" value="6PGDH_NADP-bd"/>
</dbReference>
<feature type="domain" description="3-hydroxyisobutyrate dehydrogenase-like NAD-binding" evidence="6">
    <location>
        <begin position="159"/>
        <end position="280"/>
    </location>
</feature>
<feature type="active site" evidence="4">
    <location>
        <position position="165"/>
    </location>
</feature>
<dbReference type="InterPro" id="IPR036291">
    <property type="entry name" value="NAD(P)-bd_dom_sf"/>
</dbReference>
<dbReference type="PIRSF" id="PIRSF000103">
    <property type="entry name" value="HIBADH"/>
    <property type="match status" value="1"/>
</dbReference>
<dbReference type="SUPFAM" id="SSF48179">
    <property type="entry name" value="6-phosphogluconate dehydrogenase C-terminal domain-like"/>
    <property type="match status" value="1"/>
</dbReference>
<dbReference type="InterPro" id="IPR013328">
    <property type="entry name" value="6PGD_dom2"/>
</dbReference>
<dbReference type="EMBL" id="BLIN01000001">
    <property type="protein sequence ID" value="GFE04035.1"/>
    <property type="molecule type" value="Genomic_DNA"/>
</dbReference>
<dbReference type="InterPro" id="IPR015815">
    <property type="entry name" value="HIBADH-related"/>
</dbReference>
<dbReference type="AlphaFoldDB" id="A0A640S328"/>
<evidence type="ECO:0000256" key="1">
    <source>
        <dbReference type="ARBA" id="ARBA00009080"/>
    </source>
</evidence>
<proteinExistence type="inferred from homology"/>
<evidence type="ECO:0000256" key="3">
    <source>
        <dbReference type="ARBA" id="ARBA00023027"/>
    </source>
</evidence>
<dbReference type="PANTHER" id="PTHR22981:SF7">
    <property type="entry name" value="3-HYDROXYISOBUTYRATE DEHYDROGENASE, MITOCHONDRIAL"/>
    <property type="match status" value="1"/>
</dbReference>
<dbReference type="RefSeq" id="WP_159469178.1">
    <property type="nucleotide sequence ID" value="NZ_BAAATH010000036.1"/>
</dbReference>
<dbReference type="InterPro" id="IPR008927">
    <property type="entry name" value="6-PGluconate_DH-like_C_sf"/>
</dbReference>
<dbReference type="Gene3D" id="1.10.1040.10">
    <property type="entry name" value="N-(1-d-carboxylethyl)-l-norvaline Dehydrogenase, domain 2"/>
    <property type="match status" value="1"/>
</dbReference>
<dbReference type="OrthoDB" id="3185659at2"/>
<protein>
    <submittedName>
        <fullName evidence="7">Oxidoreductase</fullName>
    </submittedName>
</protein>
<comment type="similarity">
    <text evidence="1">Belongs to the HIBADH-related family.</text>
</comment>
<keyword evidence="2" id="KW-0560">Oxidoreductase</keyword>